<reference evidence="1 2" key="1">
    <citation type="submission" date="2024-11" db="EMBL/GenBank/DDBJ databases">
        <title>Adaptive evolution of stress response genes in parasites aligns with host niche diversity.</title>
        <authorList>
            <person name="Hahn C."/>
            <person name="Resl P."/>
        </authorList>
    </citation>
    <scope>NUCLEOTIDE SEQUENCE [LARGE SCALE GENOMIC DNA]</scope>
    <source>
        <strain evidence="1">EGGRZ-B1_66</strain>
        <tissue evidence="1">Body</tissue>
    </source>
</reference>
<dbReference type="AlphaFoldDB" id="A0ABD2PI57"/>
<dbReference type="Proteomes" id="UP001626550">
    <property type="component" value="Unassembled WGS sequence"/>
</dbReference>
<sequence length="158" mass="18082">MGRYKISSRAAAAIIRGWLMGNPSVVQPEQVTRSSLRYNREKIKAEALAKHREENTHIECIGFDGRTEKGCGQKKAETHLTILYLVLSLQISKPQQSIRPIFTRSASSCKTCTLIEIKWLQTHEVGKMHNARRLPVSSDYTLVRKNRRLECCELLPLY</sequence>
<protein>
    <submittedName>
        <fullName evidence="1">Uncharacterized protein</fullName>
    </submittedName>
</protein>
<organism evidence="1 2">
    <name type="scientific">Cichlidogyrus casuarinus</name>
    <dbReference type="NCBI Taxonomy" id="1844966"/>
    <lineage>
        <taxon>Eukaryota</taxon>
        <taxon>Metazoa</taxon>
        <taxon>Spiralia</taxon>
        <taxon>Lophotrochozoa</taxon>
        <taxon>Platyhelminthes</taxon>
        <taxon>Monogenea</taxon>
        <taxon>Monopisthocotylea</taxon>
        <taxon>Dactylogyridea</taxon>
        <taxon>Ancyrocephalidae</taxon>
        <taxon>Cichlidogyrus</taxon>
    </lineage>
</organism>
<name>A0ABD2PI57_9PLAT</name>
<proteinExistence type="predicted"/>
<comment type="caution">
    <text evidence="1">The sequence shown here is derived from an EMBL/GenBank/DDBJ whole genome shotgun (WGS) entry which is preliminary data.</text>
</comment>
<evidence type="ECO:0000313" key="2">
    <source>
        <dbReference type="Proteomes" id="UP001626550"/>
    </source>
</evidence>
<accession>A0ABD2PI57</accession>
<gene>
    <name evidence="1" type="ORF">Ciccas_014526</name>
</gene>
<evidence type="ECO:0000313" key="1">
    <source>
        <dbReference type="EMBL" id="KAL3306975.1"/>
    </source>
</evidence>
<keyword evidence="2" id="KW-1185">Reference proteome</keyword>
<dbReference type="EMBL" id="JBJKFK010008793">
    <property type="protein sequence ID" value="KAL3306975.1"/>
    <property type="molecule type" value="Genomic_DNA"/>
</dbReference>